<protein>
    <submittedName>
        <fullName evidence="1">Uncharacterized protein</fullName>
    </submittedName>
</protein>
<sequence>MCDTSLSAGILYICNDKDGAPYILLALDKKREEWGPLYGRPDDDDIDLEWTAVRESDEESLGVLVDRHILYKVLKNPQYRLRVQNSGLFVVSFGTISNDERQLFVKQFEKELDFRREQSTLTKSESEVTRIMWVDIHKLITNMRKGKSLKGIKLRSHFERNLTLLM</sequence>
<evidence type="ECO:0000313" key="1">
    <source>
        <dbReference type="EMBL" id="JAG03699.1"/>
    </source>
</evidence>
<gene>
    <name evidence="1" type="ORF">CM83_2919</name>
</gene>
<proteinExistence type="predicted"/>
<dbReference type="InterPro" id="IPR015797">
    <property type="entry name" value="NUDIX_hydrolase-like_dom_sf"/>
</dbReference>
<dbReference type="EMBL" id="GBHO01039905">
    <property type="protein sequence ID" value="JAG03699.1"/>
    <property type="molecule type" value="Transcribed_RNA"/>
</dbReference>
<name>A0A0A9W7E9_LYGHE</name>
<dbReference type="AlphaFoldDB" id="A0A0A9W7E9"/>
<dbReference type="SUPFAM" id="SSF55811">
    <property type="entry name" value="Nudix"/>
    <property type="match status" value="1"/>
</dbReference>
<reference evidence="1" key="1">
    <citation type="journal article" date="2014" name="PLoS ONE">
        <title>Transcriptome-Based Identification of ABC Transporters in the Western Tarnished Plant Bug Lygus hesperus.</title>
        <authorList>
            <person name="Hull J.J."/>
            <person name="Chaney K."/>
            <person name="Geib S.M."/>
            <person name="Fabrick J.A."/>
            <person name="Brent C.S."/>
            <person name="Walsh D."/>
            <person name="Lavine L.C."/>
        </authorList>
    </citation>
    <scope>NUCLEOTIDE SEQUENCE</scope>
</reference>
<accession>A0A0A9W7E9</accession>
<reference evidence="1" key="2">
    <citation type="submission" date="2014-07" db="EMBL/GenBank/DDBJ databases">
        <authorList>
            <person name="Hull J."/>
        </authorList>
    </citation>
    <scope>NUCLEOTIDE SEQUENCE</scope>
</reference>
<organism evidence="1">
    <name type="scientific">Lygus hesperus</name>
    <name type="common">Western plant bug</name>
    <dbReference type="NCBI Taxonomy" id="30085"/>
    <lineage>
        <taxon>Eukaryota</taxon>
        <taxon>Metazoa</taxon>
        <taxon>Ecdysozoa</taxon>
        <taxon>Arthropoda</taxon>
        <taxon>Hexapoda</taxon>
        <taxon>Insecta</taxon>
        <taxon>Pterygota</taxon>
        <taxon>Neoptera</taxon>
        <taxon>Paraneoptera</taxon>
        <taxon>Hemiptera</taxon>
        <taxon>Heteroptera</taxon>
        <taxon>Panheteroptera</taxon>
        <taxon>Cimicomorpha</taxon>
        <taxon>Miridae</taxon>
        <taxon>Mirini</taxon>
        <taxon>Lygus</taxon>
    </lineage>
</organism>
<dbReference type="Gene3D" id="3.90.79.10">
    <property type="entry name" value="Nucleoside Triphosphate Pyrophosphohydrolase"/>
    <property type="match status" value="1"/>
</dbReference>